<dbReference type="PRINTS" id="PR00499">
    <property type="entry name" value="P67PHOX"/>
</dbReference>
<evidence type="ECO:0000313" key="10">
    <source>
        <dbReference type="RefSeq" id="XP_026522928.1"/>
    </source>
</evidence>
<evidence type="ECO:0000256" key="4">
    <source>
        <dbReference type="ARBA" id="ARBA00022949"/>
    </source>
</evidence>
<dbReference type="InterPro" id="IPR036028">
    <property type="entry name" value="SH3-like_dom_sf"/>
</dbReference>
<feature type="compositionally biased region" description="Polar residues" evidence="6">
    <location>
        <begin position="383"/>
        <end position="411"/>
    </location>
</feature>
<dbReference type="GO" id="GO:0045202">
    <property type="term" value="C:synapse"/>
    <property type="evidence" value="ECO:0007669"/>
    <property type="project" value="TreeGrafter"/>
</dbReference>
<evidence type="ECO:0000256" key="2">
    <source>
        <dbReference type="ARBA" id="ARBA00022443"/>
    </source>
</evidence>
<dbReference type="PANTHER" id="PTHR14167:SF56">
    <property type="entry name" value="SORBIN AND SH3 DOMAIN-CONTAINING PROTEIN 2"/>
    <property type="match status" value="1"/>
</dbReference>
<evidence type="ECO:0000259" key="7">
    <source>
        <dbReference type="PROSITE" id="PS50002"/>
    </source>
</evidence>
<evidence type="ECO:0000259" key="8">
    <source>
        <dbReference type="PROSITE" id="PS50831"/>
    </source>
</evidence>
<dbReference type="InterPro" id="IPR050384">
    <property type="entry name" value="Endophilin_SH3RF"/>
</dbReference>
<accession>A0A6J1U2S4</accession>
<dbReference type="RefSeq" id="XP_026522928.1">
    <property type="nucleotide sequence ID" value="XM_026667143.1"/>
</dbReference>
<keyword evidence="3" id="KW-0677">Repeat</keyword>
<dbReference type="Proteomes" id="UP000504612">
    <property type="component" value="Unplaced"/>
</dbReference>
<feature type="region of interest" description="Disordered" evidence="6">
    <location>
        <begin position="125"/>
        <end position="158"/>
    </location>
</feature>
<dbReference type="PROSITE" id="PS50831">
    <property type="entry name" value="SOHO"/>
    <property type="match status" value="1"/>
</dbReference>
<sequence length="689" mass="77112">MNTDSGGCARKRAAMSVKLTAVKRVQSSPNLLTAGLDSHSPDSAWRSFNIGSRETLNGDTSSSSLAAKGFRSVRPNLQEKKSPTQAQITVNGNSSLATSPMSYFQRPFSPSLAYSPPVSFTSSSSLLQQSRTMESTEMYSQHAHSVGGGDSSSSTTTTTIPICRTSEEEKKVTVIKAPHYAGIGPVDESGIPTAIRTTVDRPKDWYKTMFKQIHMVHKPDDDTDMYNTSYAYNTGNFSPSLSAQAHPVAKTQTYRPLTKSTSDNGTEAFKVSSPPPPPVPPVRPWQRSAPEKNEWEPPDRKVDTRKFRSEPRSIFEYEPGKSSILEHERPPPKKILDYVQDNPPGFSKETSLYYSPADRRVDRPSSSTSTSSDYRKRRKSEPAVTQQKVHTDQNVNRYTLGRTDTQSTYSTLRKPVTTSSPSSPSRAKDQESPGSYSSAFTDVSRCIPKERRGTPERERLPARAVYDFKAQTSKELPFKKGDTIYILRKVDQNWYEGEHYGRVGIFPISYVEKLIPPEKAQPARPPPPAHVAEIGEAIAKYNFNADTNVELSLRKGDKVILLRRVDQNWYEGKLLGTNKQGIFPVSYVEVKKSMARGENEYPVPPIPQSYSSDKIHHSAKPQRPVFAHDSGGEPFQVLYNYTPRNEDELELREGDVIDVMEKCDDGWFVGTSRRTKFFGTFPGNYVKRL</sequence>
<dbReference type="SUPFAM" id="SSF50044">
    <property type="entry name" value="SH3-domain"/>
    <property type="match status" value="3"/>
</dbReference>
<dbReference type="SMART" id="SM00459">
    <property type="entry name" value="Sorb"/>
    <property type="match status" value="1"/>
</dbReference>
<name>A0A6J1U2S4_9SAUR</name>
<evidence type="ECO:0000256" key="5">
    <source>
        <dbReference type="PROSITE-ProRule" id="PRU00192"/>
    </source>
</evidence>
<keyword evidence="2 5" id="KW-0728">SH3 domain</keyword>
<dbReference type="Pfam" id="PF02208">
    <property type="entry name" value="Sorb"/>
    <property type="match status" value="1"/>
</dbReference>
<dbReference type="GO" id="GO:0043025">
    <property type="term" value="C:neuronal cell body"/>
    <property type="evidence" value="ECO:0007669"/>
    <property type="project" value="TreeGrafter"/>
</dbReference>
<dbReference type="PROSITE" id="PS50002">
    <property type="entry name" value="SH3"/>
    <property type="match status" value="3"/>
</dbReference>
<reference evidence="10" key="1">
    <citation type="submission" date="2025-08" db="UniProtKB">
        <authorList>
            <consortium name="RefSeq"/>
        </authorList>
    </citation>
    <scope>IDENTIFICATION</scope>
</reference>
<dbReference type="GO" id="GO:0007219">
    <property type="term" value="P:Notch signaling pathway"/>
    <property type="evidence" value="ECO:0007669"/>
    <property type="project" value="TreeGrafter"/>
</dbReference>
<feature type="domain" description="SH3" evidence="7">
    <location>
        <begin position="630"/>
        <end position="689"/>
    </location>
</feature>
<evidence type="ECO:0000256" key="1">
    <source>
        <dbReference type="ARBA" id="ARBA00004282"/>
    </source>
</evidence>
<comment type="subcellular location">
    <subcellularLocation>
        <location evidence="1">Cell junction</location>
    </subcellularLocation>
</comment>
<feature type="domain" description="SH3" evidence="7">
    <location>
        <begin position="532"/>
        <end position="593"/>
    </location>
</feature>
<feature type="domain" description="SoHo" evidence="8">
    <location>
        <begin position="174"/>
        <end position="235"/>
    </location>
</feature>
<evidence type="ECO:0000256" key="3">
    <source>
        <dbReference type="ARBA" id="ARBA00022737"/>
    </source>
</evidence>
<dbReference type="PANTHER" id="PTHR14167">
    <property type="entry name" value="SH3 DOMAIN-CONTAINING"/>
    <property type="match status" value="1"/>
</dbReference>
<feature type="compositionally biased region" description="Polar residues" evidence="6">
    <location>
        <begin position="253"/>
        <end position="265"/>
    </location>
</feature>
<dbReference type="GeneID" id="113411844"/>
<dbReference type="Pfam" id="PF00018">
    <property type="entry name" value="SH3_1"/>
    <property type="match status" value="2"/>
</dbReference>
<dbReference type="SMART" id="SM00326">
    <property type="entry name" value="SH3"/>
    <property type="match status" value="3"/>
</dbReference>
<dbReference type="PRINTS" id="PR00452">
    <property type="entry name" value="SH3DOMAIN"/>
</dbReference>
<protein>
    <submittedName>
        <fullName evidence="10">Sorbin and SH3 domain-containing protein 2 isoform X14</fullName>
    </submittedName>
</protein>
<feature type="compositionally biased region" description="Polar residues" evidence="6">
    <location>
        <begin position="432"/>
        <end position="441"/>
    </location>
</feature>
<feature type="domain" description="SH3" evidence="7">
    <location>
        <begin position="457"/>
        <end position="516"/>
    </location>
</feature>
<dbReference type="CTD" id="8470"/>
<dbReference type="Gene3D" id="2.30.30.40">
    <property type="entry name" value="SH3 Domains"/>
    <property type="match status" value="3"/>
</dbReference>
<feature type="region of interest" description="Disordered" evidence="6">
    <location>
        <begin position="253"/>
        <end position="458"/>
    </location>
</feature>
<dbReference type="InterPro" id="IPR001452">
    <property type="entry name" value="SH3_domain"/>
</dbReference>
<dbReference type="GO" id="GO:0030425">
    <property type="term" value="C:dendrite"/>
    <property type="evidence" value="ECO:0007669"/>
    <property type="project" value="TreeGrafter"/>
</dbReference>
<dbReference type="FunFam" id="2.30.30.40:FF:000003">
    <property type="entry name" value="Sorbin and SH3 domain-containing protein 1 isoform 2"/>
    <property type="match status" value="1"/>
</dbReference>
<feature type="compositionally biased region" description="Polar residues" evidence="6">
    <location>
        <begin position="56"/>
        <end position="65"/>
    </location>
</feature>
<feature type="compositionally biased region" description="Pro residues" evidence="6">
    <location>
        <begin position="273"/>
        <end position="283"/>
    </location>
</feature>
<evidence type="ECO:0000256" key="6">
    <source>
        <dbReference type="SAM" id="MobiDB-lite"/>
    </source>
</evidence>
<dbReference type="InterPro" id="IPR003127">
    <property type="entry name" value="SoHo_dom"/>
</dbReference>
<dbReference type="Pfam" id="PF14604">
    <property type="entry name" value="SH3_9"/>
    <property type="match status" value="1"/>
</dbReference>
<dbReference type="GO" id="GO:0070161">
    <property type="term" value="C:anchoring junction"/>
    <property type="evidence" value="ECO:0007669"/>
    <property type="project" value="UniProtKB-SubCell"/>
</dbReference>
<feature type="compositionally biased region" description="Polar residues" evidence="6">
    <location>
        <begin position="131"/>
        <end position="143"/>
    </location>
</feature>
<keyword evidence="4" id="KW-0965">Cell junction</keyword>
<keyword evidence="9" id="KW-1185">Reference proteome</keyword>
<feature type="compositionally biased region" description="Basic and acidic residues" evidence="6">
    <location>
        <begin position="447"/>
        <end position="458"/>
    </location>
</feature>
<organism evidence="9 10">
    <name type="scientific">Notechis scutatus</name>
    <name type="common">mainland tiger snake</name>
    <dbReference type="NCBI Taxonomy" id="8663"/>
    <lineage>
        <taxon>Eukaryota</taxon>
        <taxon>Metazoa</taxon>
        <taxon>Chordata</taxon>
        <taxon>Craniata</taxon>
        <taxon>Vertebrata</taxon>
        <taxon>Euteleostomi</taxon>
        <taxon>Lepidosauria</taxon>
        <taxon>Squamata</taxon>
        <taxon>Bifurcata</taxon>
        <taxon>Unidentata</taxon>
        <taxon>Episquamata</taxon>
        <taxon>Toxicofera</taxon>
        <taxon>Serpentes</taxon>
        <taxon>Colubroidea</taxon>
        <taxon>Elapidae</taxon>
        <taxon>Hydrophiinae</taxon>
        <taxon>Notechis</taxon>
    </lineage>
</organism>
<dbReference type="GO" id="GO:0005886">
    <property type="term" value="C:plasma membrane"/>
    <property type="evidence" value="ECO:0007669"/>
    <property type="project" value="TreeGrafter"/>
</dbReference>
<feature type="compositionally biased region" description="Basic and acidic residues" evidence="6">
    <location>
        <begin position="289"/>
        <end position="336"/>
    </location>
</feature>
<gene>
    <name evidence="10" type="primary">SORBS2</name>
</gene>
<dbReference type="AlphaFoldDB" id="A0A6J1U2S4"/>
<dbReference type="FunFam" id="2.30.30.40:FF:000001">
    <property type="entry name" value="Sorbin and SH3 domain-containing protein 1 isoform 2"/>
    <property type="match status" value="1"/>
</dbReference>
<evidence type="ECO:0000313" key="9">
    <source>
        <dbReference type="Proteomes" id="UP000504612"/>
    </source>
</evidence>
<proteinExistence type="predicted"/>
<feature type="region of interest" description="Disordered" evidence="6">
    <location>
        <begin position="56"/>
        <end position="86"/>
    </location>
</feature>